<evidence type="ECO:0000313" key="7">
    <source>
        <dbReference type="Proteomes" id="UP000070258"/>
    </source>
</evidence>
<dbReference type="Gene3D" id="3.40.50.300">
    <property type="entry name" value="P-loop containing nucleotide triphosphate hydrolases"/>
    <property type="match status" value="1"/>
</dbReference>
<dbReference type="SUPFAM" id="SSF52540">
    <property type="entry name" value="P-loop containing nucleoside triphosphate hydrolases"/>
    <property type="match status" value="1"/>
</dbReference>
<evidence type="ECO:0000259" key="5">
    <source>
        <dbReference type="PROSITE" id="PS50893"/>
    </source>
</evidence>
<comment type="similarity">
    <text evidence="1">Belongs to the ABC transporter superfamily.</text>
</comment>
<evidence type="ECO:0000256" key="4">
    <source>
        <dbReference type="ARBA" id="ARBA00022840"/>
    </source>
</evidence>
<evidence type="ECO:0000313" key="6">
    <source>
        <dbReference type="EMBL" id="KXP10158.1"/>
    </source>
</evidence>
<dbReference type="STRING" id="239498.AXK60_06665"/>
<evidence type="ECO:0000256" key="1">
    <source>
        <dbReference type="ARBA" id="ARBA00005417"/>
    </source>
</evidence>
<dbReference type="Proteomes" id="UP000070258">
    <property type="component" value="Unassembled WGS sequence"/>
</dbReference>
<dbReference type="GO" id="GO:0005524">
    <property type="term" value="F:ATP binding"/>
    <property type="evidence" value="ECO:0007669"/>
    <property type="project" value="UniProtKB-KW"/>
</dbReference>
<name>A0A138AI40_9ACTN</name>
<dbReference type="PROSITE" id="PS50893">
    <property type="entry name" value="ABC_TRANSPORTER_2"/>
    <property type="match status" value="1"/>
</dbReference>
<protein>
    <submittedName>
        <fullName evidence="6">ABC transporter ATP-binding protein</fullName>
    </submittedName>
</protein>
<dbReference type="CDD" id="cd03268">
    <property type="entry name" value="ABC_BcrA_bacitracin_resist"/>
    <property type="match status" value="1"/>
</dbReference>
<dbReference type="InterPro" id="IPR003593">
    <property type="entry name" value="AAA+_ATPase"/>
</dbReference>
<accession>A0A138AI40</accession>
<dbReference type="GO" id="GO:0016887">
    <property type="term" value="F:ATP hydrolysis activity"/>
    <property type="evidence" value="ECO:0007669"/>
    <property type="project" value="InterPro"/>
</dbReference>
<dbReference type="AlphaFoldDB" id="A0A138AI40"/>
<dbReference type="SMART" id="SM00382">
    <property type="entry name" value="AAA"/>
    <property type="match status" value="1"/>
</dbReference>
<reference evidence="7" key="1">
    <citation type="submission" date="2016-02" db="EMBL/GenBank/DDBJ databases">
        <authorList>
            <person name="Wen L."/>
            <person name="He K."/>
            <person name="Yang H."/>
        </authorList>
    </citation>
    <scope>NUCLEOTIDE SEQUENCE [LARGE SCALE GENOMIC DNA]</scope>
    <source>
        <strain evidence="7">JCM 15929</strain>
    </source>
</reference>
<dbReference type="InterPro" id="IPR003439">
    <property type="entry name" value="ABC_transporter-like_ATP-bd"/>
</dbReference>
<organism evidence="6 7">
    <name type="scientific">Tsukamurella pseudospumae</name>
    <dbReference type="NCBI Taxonomy" id="239498"/>
    <lineage>
        <taxon>Bacteria</taxon>
        <taxon>Bacillati</taxon>
        <taxon>Actinomycetota</taxon>
        <taxon>Actinomycetes</taxon>
        <taxon>Mycobacteriales</taxon>
        <taxon>Tsukamurellaceae</taxon>
        <taxon>Tsukamurella</taxon>
    </lineage>
</organism>
<dbReference type="EMBL" id="LSRF01000033">
    <property type="protein sequence ID" value="KXP10158.1"/>
    <property type="molecule type" value="Genomic_DNA"/>
</dbReference>
<dbReference type="OrthoDB" id="9804819at2"/>
<dbReference type="InterPro" id="IPR017871">
    <property type="entry name" value="ABC_transporter-like_CS"/>
</dbReference>
<keyword evidence="2" id="KW-0813">Transport</keyword>
<proteinExistence type="inferred from homology"/>
<dbReference type="RefSeq" id="WP_068571194.1">
    <property type="nucleotide sequence ID" value="NZ_LSRF01000033.1"/>
</dbReference>
<keyword evidence="3" id="KW-0547">Nucleotide-binding</keyword>
<comment type="caution">
    <text evidence="6">The sequence shown here is derived from an EMBL/GenBank/DDBJ whole genome shotgun (WGS) entry which is preliminary data.</text>
</comment>
<sequence length="312" mass="32390">MIEVAGLTKTYGAVRAVNDLSFAVRPGRVTGFLGPNGAGKSTTMRCILGLDRPTAGAATIGGRQYRTLDRPLTQVGALLDAKWVHPNRSARDHLRWLAVASGIPAGRADECLAAVGLTDAARKKAGGFSLGMAQRLGIAGALLGDPGVLLFDEPVNGLDPEGIVWVRTFMKSLAAQGRTVFVSSHLLAEMALTADDVVIVGRGHLVWNGTMADFIAQNSEHTVRVRSPRDRELATALTSRGFAVDAAAEPAPGGGGRTVLTVRGATSDAVGEIAAAEGLPLAELAPQSSSLEQVFMRLTGAAVEYRGMGGIG</sequence>
<dbReference type="Pfam" id="PF00005">
    <property type="entry name" value="ABC_tran"/>
    <property type="match status" value="1"/>
</dbReference>
<dbReference type="PANTHER" id="PTHR43335:SF4">
    <property type="entry name" value="ABC TRANSPORTER, ATP-BINDING PROTEIN"/>
    <property type="match status" value="1"/>
</dbReference>
<evidence type="ECO:0000256" key="2">
    <source>
        <dbReference type="ARBA" id="ARBA00022448"/>
    </source>
</evidence>
<gene>
    <name evidence="6" type="ORF">AXK60_06665</name>
</gene>
<keyword evidence="4 6" id="KW-0067">ATP-binding</keyword>
<dbReference type="PANTHER" id="PTHR43335">
    <property type="entry name" value="ABC TRANSPORTER, ATP-BINDING PROTEIN"/>
    <property type="match status" value="1"/>
</dbReference>
<feature type="domain" description="ABC transporter" evidence="5">
    <location>
        <begin position="2"/>
        <end position="227"/>
    </location>
</feature>
<dbReference type="PROSITE" id="PS00211">
    <property type="entry name" value="ABC_TRANSPORTER_1"/>
    <property type="match status" value="1"/>
</dbReference>
<dbReference type="InterPro" id="IPR027417">
    <property type="entry name" value="P-loop_NTPase"/>
</dbReference>
<evidence type="ECO:0000256" key="3">
    <source>
        <dbReference type="ARBA" id="ARBA00022741"/>
    </source>
</evidence>